<dbReference type="FunFam" id="3.40.50.300:FF:000299">
    <property type="entry name" value="ABC transporter ATP-binding protein/permease"/>
    <property type="match status" value="1"/>
</dbReference>
<comment type="caution">
    <text evidence="16">The sequence shown here is derived from an EMBL/GenBank/DDBJ whole genome shotgun (WGS) entry which is preliminary data.</text>
</comment>
<feature type="transmembrane region" description="Helical" evidence="12">
    <location>
        <begin position="504"/>
        <end position="525"/>
    </location>
</feature>
<dbReference type="GO" id="GO:0005524">
    <property type="term" value="F:ATP binding"/>
    <property type="evidence" value="ECO:0007669"/>
    <property type="project" value="UniProtKB-KW"/>
</dbReference>
<keyword evidence="6" id="KW-0378">Hydrolase</keyword>
<evidence type="ECO:0000256" key="5">
    <source>
        <dbReference type="ARBA" id="ARBA00022741"/>
    </source>
</evidence>
<keyword evidence="4 12" id="KW-0812">Transmembrane</keyword>
<dbReference type="GO" id="GO:0015421">
    <property type="term" value="F:ABC-type oligopeptide transporter activity"/>
    <property type="evidence" value="ECO:0007669"/>
    <property type="project" value="TreeGrafter"/>
</dbReference>
<feature type="domain" description="Peptidase C39" evidence="15">
    <location>
        <begin position="99"/>
        <end position="218"/>
    </location>
</feature>
<evidence type="ECO:0000256" key="1">
    <source>
        <dbReference type="ARBA" id="ARBA00004651"/>
    </source>
</evidence>
<keyword evidence="7" id="KW-0645">Protease</keyword>
<feature type="transmembrane region" description="Helical" evidence="12">
    <location>
        <begin position="468"/>
        <end position="492"/>
    </location>
</feature>
<accession>A0A5A5T7K8</accession>
<dbReference type="SUPFAM" id="SSF52540">
    <property type="entry name" value="P-loop containing nucleoside triphosphate hydrolases"/>
    <property type="match status" value="1"/>
</dbReference>
<feature type="compositionally biased region" description="Basic residues" evidence="11">
    <location>
        <begin position="84"/>
        <end position="93"/>
    </location>
</feature>
<dbReference type="Gene3D" id="1.20.1560.10">
    <property type="entry name" value="ABC transporter type 1, transmembrane domain"/>
    <property type="match status" value="1"/>
</dbReference>
<evidence type="ECO:0000256" key="10">
    <source>
        <dbReference type="ARBA" id="ARBA00023136"/>
    </source>
</evidence>
<evidence type="ECO:0000259" key="14">
    <source>
        <dbReference type="PROSITE" id="PS50929"/>
    </source>
</evidence>
<dbReference type="PANTHER" id="PTHR43394">
    <property type="entry name" value="ATP-DEPENDENT PERMEASE MDL1, MITOCHONDRIAL"/>
    <property type="match status" value="1"/>
</dbReference>
<feature type="transmembrane region" description="Helical" evidence="12">
    <location>
        <begin position="361"/>
        <end position="383"/>
    </location>
</feature>
<dbReference type="InterPro" id="IPR003593">
    <property type="entry name" value="AAA+_ATPase"/>
</dbReference>
<dbReference type="GO" id="GO:0006508">
    <property type="term" value="P:proteolysis"/>
    <property type="evidence" value="ECO:0007669"/>
    <property type="project" value="InterPro"/>
</dbReference>
<comment type="subcellular location">
    <subcellularLocation>
        <location evidence="1">Cell membrane</location>
        <topology evidence="1">Multi-pass membrane protein</topology>
    </subcellularLocation>
</comment>
<keyword evidence="10 12" id="KW-0472">Membrane</keyword>
<evidence type="ECO:0000313" key="17">
    <source>
        <dbReference type="Proteomes" id="UP000322530"/>
    </source>
</evidence>
<evidence type="ECO:0000256" key="2">
    <source>
        <dbReference type="ARBA" id="ARBA00022448"/>
    </source>
</evidence>
<feature type="transmembrane region" description="Helical" evidence="12">
    <location>
        <begin position="389"/>
        <end position="409"/>
    </location>
</feature>
<dbReference type="GO" id="GO:0008234">
    <property type="term" value="F:cysteine-type peptidase activity"/>
    <property type="evidence" value="ECO:0007669"/>
    <property type="project" value="UniProtKB-KW"/>
</dbReference>
<dbReference type="PROSITE" id="PS50990">
    <property type="entry name" value="PEPTIDASE_C39"/>
    <property type="match status" value="1"/>
</dbReference>
<dbReference type="PANTHER" id="PTHR43394:SF1">
    <property type="entry name" value="ATP-BINDING CASSETTE SUB-FAMILY B MEMBER 10, MITOCHONDRIAL"/>
    <property type="match status" value="1"/>
</dbReference>
<evidence type="ECO:0000256" key="6">
    <source>
        <dbReference type="ARBA" id="ARBA00022801"/>
    </source>
</evidence>
<dbReference type="InterPro" id="IPR027417">
    <property type="entry name" value="P-loop_NTPase"/>
</dbReference>
<keyword evidence="9 12" id="KW-1133">Transmembrane helix</keyword>
<dbReference type="Gene3D" id="3.40.50.300">
    <property type="entry name" value="P-loop containing nucleotide triphosphate hydrolases"/>
    <property type="match status" value="1"/>
</dbReference>
<feature type="transmembrane region" description="Helical" evidence="12">
    <location>
        <begin position="287"/>
        <end position="316"/>
    </location>
</feature>
<evidence type="ECO:0000256" key="11">
    <source>
        <dbReference type="SAM" id="MobiDB-lite"/>
    </source>
</evidence>
<evidence type="ECO:0000313" key="16">
    <source>
        <dbReference type="EMBL" id="GCF06904.1"/>
    </source>
</evidence>
<name>A0A5A5T7K8_9CHLR</name>
<evidence type="ECO:0000256" key="3">
    <source>
        <dbReference type="ARBA" id="ARBA00022475"/>
    </source>
</evidence>
<keyword evidence="3" id="KW-1003">Cell membrane</keyword>
<dbReference type="GO" id="GO:0005886">
    <property type="term" value="C:plasma membrane"/>
    <property type="evidence" value="ECO:0007669"/>
    <property type="project" value="UniProtKB-SubCell"/>
</dbReference>
<dbReference type="GO" id="GO:0016887">
    <property type="term" value="F:ATP hydrolysis activity"/>
    <property type="evidence" value="ECO:0007669"/>
    <property type="project" value="InterPro"/>
</dbReference>
<dbReference type="PROSITE" id="PS50893">
    <property type="entry name" value="ABC_TRANSPORTER_2"/>
    <property type="match status" value="1"/>
</dbReference>
<dbReference type="Gene3D" id="3.90.70.10">
    <property type="entry name" value="Cysteine proteinases"/>
    <property type="match status" value="1"/>
</dbReference>
<keyword evidence="5" id="KW-0547">Nucleotide-binding</keyword>
<dbReference type="RefSeq" id="WP_216368750.1">
    <property type="nucleotide sequence ID" value="NZ_BIXY01000004.1"/>
</dbReference>
<dbReference type="InterPro" id="IPR011527">
    <property type="entry name" value="ABC1_TM_dom"/>
</dbReference>
<dbReference type="CDD" id="cd18779">
    <property type="entry name" value="ABC_6TM_T1SS_like"/>
    <property type="match status" value="1"/>
</dbReference>
<evidence type="ECO:0000259" key="15">
    <source>
        <dbReference type="PROSITE" id="PS50990"/>
    </source>
</evidence>
<keyword evidence="2" id="KW-0813">Transport</keyword>
<dbReference type="AlphaFoldDB" id="A0A5A5T7K8"/>
<proteinExistence type="predicted"/>
<dbReference type="InterPro" id="IPR005074">
    <property type="entry name" value="Peptidase_C39"/>
</dbReference>
<sequence length="809" mass="89523">MNKKPDELEASILRFGRRRSAYLSDLEFVDQPTAPEVQALIDHREQTMLTQAFSLQMAQAQEKIRETPPPHMSSQSPSPPTRARTQKHKHRRQAPSLLQMEAVECGAACLAMILSYYRRKTSVAEMREFCGVGRDGLNALELVKAARAFHLVARSISLAENDLSRVTLPAIVHWEFNHFLIVEKWTPQIVQLLDPAIGRRRVTAEEFDRSFTGIVIMLEPDVDFSTANPAAERLNLRAYVRQYLHLAPGALGQILLASLLLQLFGLVTPIFTEVVVDQIIPFKLHDALTLLSIGLLLLIISETVTTLLRATVLTYLQSRLDMEMMLSFFDHLLKLPLRFFQQRSSGDIISRLSSNLVIRDAIGNQLISTILDGAFVLVYFIILLCVSPIMTLLVVILGVLQAILLFSTARSMRDLSRRELIASGKAQGYFSEVLKGIVSLKAAGAEQRARATWSNFFYEQMNVSNRRFYLSSLISTGMGSLSALAPFLLLWLGTIQVLNGSLPVGSMLALNALAISLLLPLSSLISSGQTLQYVQAHLERIADVMDAVPEQDVTTVKQPPRLRGSIRLENVSFRYDVHSPPILSSIYVNIAAAQKVALVGKSGSGKTTLGKLLLGLYLPTQGEIYYDNIPLSALNYQAVRAQFGVVMQEATVFSGSVRQNIAFNDPTIGMERVIKVAQIAALHDDIMQMPMEYETFVSEGGSALSGGQRQRIALARAIATAPTALLLDEATSSLDVVTEAAVERNLRKFACTQIIIAHRLSTIRNANQIFVLDQGKIVERGTHRELVNMGGFYAKLIQSQLENGEIKAD</sequence>
<evidence type="ECO:0000256" key="12">
    <source>
        <dbReference type="SAM" id="Phobius"/>
    </source>
</evidence>
<dbReference type="InterPro" id="IPR036640">
    <property type="entry name" value="ABC1_TM_sf"/>
</dbReference>
<organism evidence="16 17">
    <name type="scientific">Dictyobacter arantiisoli</name>
    <dbReference type="NCBI Taxonomy" id="2014874"/>
    <lineage>
        <taxon>Bacteria</taxon>
        <taxon>Bacillati</taxon>
        <taxon>Chloroflexota</taxon>
        <taxon>Ktedonobacteria</taxon>
        <taxon>Ktedonobacterales</taxon>
        <taxon>Dictyobacteraceae</taxon>
        <taxon>Dictyobacter</taxon>
    </lineage>
</organism>
<dbReference type="Proteomes" id="UP000322530">
    <property type="component" value="Unassembled WGS sequence"/>
</dbReference>
<dbReference type="InterPro" id="IPR039421">
    <property type="entry name" value="Type_1_exporter"/>
</dbReference>
<feature type="domain" description="ABC transporter" evidence="13">
    <location>
        <begin position="566"/>
        <end position="799"/>
    </location>
</feature>
<dbReference type="EMBL" id="BIXY01000004">
    <property type="protein sequence ID" value="GCF06904.1"/>
    <property type="molecule type" value="Genomic_DNA"/>
</dbReference>
<feature type="domain" description="ABC transmembrane type-1" evidence="14">
    <location>
        <begin position="254"/>
        <end position="532"/>
    </location>
</feature>
<dbReference type="SUPFAM" id="SSF90123">
    <property type="entry name" value="ABC transporter transmembrane region"/>
    <property type="match status" value="1"/>
</dbReference>
<evidence type="ECO:0000256" key="8">
    <source>
        <dbReference type="ARBA" id="ARBA00022840"/>
    </source>
</evidence>
<reference evidence="16 17" key="1">
    <citation type="submission" date="2019-01" db="EMBL/GenBank/DDBJ databases">
        <title>Draft genome sequence of Dictyobacter sp. Uno17.</title>
        <authorList>
            <person name="Wang C.M."/>
            <person name="Zheng Y."/>
            <person name="Sakai Y."/>
            <person name="Abe K."/>
            <person name="Yokota A."/>
            <person name="Yabe S."/>
        </authorList>
    </citation>
    <scope>NUCLEOTIDE SEQUENCE [LARGE SCALE GENOMIC DNA]</scope>
    <source>
        <strain evidence="16 17">Uno17</strain>
    </source>
</reference>
<evidence type="ECO:0000259" key="13">
    <source>
        <dbReference type="PROSITE" id="PS50893"/>
    </source>
</evidence>
<dbReference type="PROSITE" id="PS50929">
    <property type="entry name" value="ABC_TM1F"/>
    <property type="match status" value="1"/>
</dbReference>
<keyword evidence="7" id="KW-0788">Thiol protease</keyword>
<evidence type="ECO:0000256" key="9">
    <source>
        <dbReference type="ARBA" id="ARBA00022989"/>
    </source>
</evidence>
<protein>
    <submittedName>
        <fullName evidence="16">NHLP family bacteriocin export ABC transporter peptidase/permease/ATPase</fullName>
    </submittedName>
</protein>
<dbReference type="SMART" id="SM00382">
    <property type="entry name" value="AAA"/>
    <property type="match status" value="1"/>
</dbReference>
<gene>
    <name evidence="16" type="ORF">KDI_04680</name>
</gene>
<dbReference type="Pfam" id="PF00005">
    <property type="entry name" value="ABC_tran"/>
    <property type="match status" value="1"/>
</dbReference>
<dbReference type="InterPro" id="IPR003439">
    <property type="entry name" value="ABC_transporter-like_ATP-bd"/>
</dbReference>
<feature type="transmembrane region" description="Helical" evidence="12">
    <location>
        <begin position="243"/>
        <end position="267"/>
    </location>
</feature>
<feature type="region of interest" description="Disordered" evidence="11">
    <location>
        <begin position="58"/>
        <end position="94"/>
    </location>
</feature>
<evidence type="ECO:0000256" key="4">
    <source>
        <dbReference type="ARBA" id="ARBA00022692"/>
    </source>
</evidence>
<keyword evidence="17" id="KW-1185">Reference proteome</keyword>
<dbReference type="Pfam" id="PF03412">
    <property type="entry name" value="Peptidase_C39"/>
    <property type="match status" value="1"/>
</dbReference>
<keyword evidence="8" id="KW-0067">ATP-binding</keyword>
<dbReference type="PROSITE" id="PS00211">
    <property type="entry name" value="ABC_TRANSPORTER_1"/>
    <property type="match status" value="1"/>
</dbReference>
<dbReference type="InterPro" id="IPR017871">
    <property type="entry name" value="ABC_transporter-like_CS"/>
</dbReference>
<evidence type="ECO:0000256" key="7">
    <source>
        <dbReference type="ARBA" id="ARBA00022807"/>
    </source>
</evidence>
<dbReference type="Pfam" id="PF00664">
    <property type="entry name" value="ABC_membrane"/>
    <property type="match status" value="1"/>
</dbReference>